<dbReference type="GO" id="GO:0003743">
    <property type="term" value="F:translation initiation factor activity"/>
    <property type="evidence" value="ECO:0007669"/>
    <property type="project" value="UniProtKB-UniRule"/>
</dbReference>
<comment type="subunit">
    <text evidence="5">Component of the eukaryotic translation initiation factor 3 (eIF-3) complex.</text>
</comment>
<dbReference type="SMART" id="SM00361">
    <property type="entry name" value="RRM_1"/>
    <property type="match status" value="1"/>
</dbReference>
<evidence type="ECO:0000313" key="8">
    <source>
        <dbReference type="EMBL" id="CAF0828290.1"/>
    </source>
</evidence>
<comment type="caution">
    <text evidence="8">The sequence shown here is derived from an EMBL/GenBank/DDBJ whole genome shotgun (WGS) entry which is preliminary data.</text>
</comment>
<accession>A0A813UIV1</accession>
<proteinExistence type="inferred from homology"/>
<dbReference type="InterPro" id="IPR017334">
    <property type="entry name" value="eIF3_g"/>
</dbReference>
<dbReference type="Pfam" id="PF12353">
    <property type="entry name" value="eIF3g"/>
    <property type="match status" value="1"/>
</dbReference>
<evidence type="ECO:0000256" key="5">
    <source>
        <dbReference type="HAMAP-Rule" id="MF_03006"/>
    </source>
</evidence>
<evidence type="ECO:0000313" key="9">
    <source>
        <dbReference type="Proteomes" id="UP000663879"/>
    </source>
</evidence>
<dbReference type="Gene3D" id="3.30.70.330">
    <property type="match status" value="1"/>
</dbReference>
<comment type="subcellular location">
    <subcellularLocation>
        <location evidence="5">Cytoplasm</location>
    </subcellularLocation>
</comment>
<keyword evidence="2 5" id="KW-0396">Initiation factor</keyword>
<comment type="function">
    <text evidence="5">RNA-binding component of the eukaryotic translation initiation factor 3 (eIF-3) complex, which is involved in protein synthesis of a specialized repertoire of mRNAs and, together with other initiation factors, stimulates binding of mRNA and methionyl-tRNAi to the 40S ribosome. The eIF-3 complex specifically targets and initiates translation of a subset of mRNAs involved in cell proliferation. This subunit can bind 18S rRNA.</text>
</comment>
<dbReference type="AlphaFoldDB" id="A0A813UIV1"/>
<dbReference type="OrthoDB" id="1749473at2759"/>
<dbReference type="PROSITE" id="PS50102">
    <property type="entry name" value="RRM"/>
    <property type="match status" value="1"/>
</dbReference>
<protein>
    <recommendedName>
        <fullName evidence="5">Eukaryotic translation initiation factor 3 subunit G</fullName>
        <shortName evidence="5">eIF3g</shortName>
    </recommendedName>
    <alternativeName>
        <fullName evidence="5">Eukaryotic translation initiation factor 3 RNA-binding subunit</fullName>
        <shortName evidence="5">eIF-3 RNA-binding subunit</shortName>
    </alternativeName>
    <alternativeName>
        <fullName evidence="5">Eukaryotic translation initiation factor 3 subunit 4</fullName>
    </alternativeName>
</protein>
<dbReference type="GO" id="GO:0033290">
    <property type="term" value="C:eukaryotic 48S preinitiation complex"/>
    <property type="evidence" value="ECO:0007669"/>
    <property type="project" value="UniProtKB-UniRule"/>
</dbReference>
<dbReference type="InterPro" id="IPR035979">
    <property type="entry name" value="RBD_domain_sf"/>
</dbReference>
<keyword evidence="4 5" id="KW-0648">Protein biosynthesis</keyword>
<dbReference type="HAMAP" id="MF_03006">
    <property type="entry name" value="eIF3g"/>
    <property type="match status" value="1"/>
</dbReference>
<dbReference type="PANTHER" id="PTHR10352">
    <property type="entry name" value="EUKARYOTIC TRANSLATION INITIATION FACTOR 3 SUBUNIT G"/>
    <property type="match status" value="1"/>
</dbReference>
<keyword evidence="9" id="KW-1185">Reference proteome</keyword>
<keyword evidence="1 5" id="KW-0963">Cytoplasm</keyword>
<dbReference type="Pfam" id="PF00076">
    <property type="entry name" value="RRM_1"/>
    <property type="match status" value="1"/>
</dbReference>
<gene>
    <name evidence="8" type="ORF">OXX778_LOCUS7830</name>
</gene>
<dbReference type="GO" id="GO:0005852">
    <property type="term" value="C:eukaryotic translation initiation factor 3 complex"/>
    <property type="evidence" value="ECO:0007669"/>
    <property type="project" value="UniProtKB-UniRule"/>
</dbReference>
<dbReference type="CDD" id="cd12933">
    <property type="entry name" value="eIF3G"/>
    <property type="match status" value="1"/>
</dbReference>
<dbReference type="Proteomes" id="UP000663879">
    <property type="component" value="Unassembled WGS sequence"/>
</dbReference>
<dbReference type="SMART" id="SM00360">
    <property type="entry name" value="RRM"/>
    <property type="match status" value="1"/>
</dbReference>
<dbReference type="InterPro" id="IPR012677">
    <property type="entry name" value="Nucleotide-bd_a/b_plait_sf"/>
</dbReference>
<comment type="similarity">
    <text evidence="5">Belongs to the eIF-3 subunit G family.</text>
</comment>
<reference evidence="8" key="1">
    <citation type="submission" date="2021-02" db="EMBL/GenBank/DDBJ databases">
        <authorList>
            <person name="Nowell W R."/>
        </authorList>
    </citation>
    <scope>NUCLEOTIDE SEQUENCE</scope>
    <source>
        <strain evidence="8">Ploen Becks lab</strain>
    </source>
</reference>
<dbReference type="InterPro" id="IPR000504">
    <property type="entry name" value="RRM_dom"/>
</dbReference>
<keyword evidence="3 6" id="KW-0694">RNA-binding</keyword>
<dbReference type="PIRSF" id="PIRSF037949">
    <property type="entry name" value="Transl_init_eIF-3_RNA-bind"/>
    <property type="match status" value="1"/>
</dbReference>
<evidence type="ECO:0000259" key="7">
    <source>
        <dbReference type="PROSITE" id="PS50102"/>
    </source>
</evidence>
<name>A0A813UIV1_9BILA</name>
<feature type="domain" description="RRM" evidence="7">
    <location>
        <begin position="188"/>
        <end position="265"/>
    </location>
</feature>
<dbReference type="EMBL" id="CAJNOC010001030">
    <property type="protein sequence ID" value="CAF0828290.1"/>
    <property type="molecule type" value="Genomic_DNA"/>
</dbReference>
<evidence type="ECO:0000256" key="6">
    <source>
        <dbReference type="PROSITE-ProRule" id="PRU00176"/>
    </source>
</evidence>
<dbReference type="InterPro" id="IPR034240">
    <property type="entry name" value="eIF3G_RRM"/>
</dbReference>
<sequence length="265" mass="29388">MPIVEQSGINWAREIDEKDTEVEVSDEGYRKVVEYKIENDKRYKITNIFRVEKVKLPKSVAQRKEWKKFGDSSTDAPGLNPATTVISDEVLMQFLSNKQEVEKAGATAAVPSMSSIKCRLCKGDHWSAKCPHKDILEAKLAAEASAKETGSTTASGAYVPPSKRAGASAASVAGKKVEFGKQANKDDFTVRVSNLPEEATENDLQELFKSFGKVVRVFLAKDKTKQVSRGFAFVTFSSKDEAQRAIWGVNDYGYNHLILKVEWAK</sequence>
<dbReference type="GO" id="GO:0003723">
    <property type="term" value="F:RNA binding"/>
    <property type="evidence" value="ECO:0007669"/>
    <property type="project" value="UniProtKB-UniRule"/>
</dbReference>
<dbReference type="CDD" id="cd12408">
    <property type="entry name" value="RRM_eIF3G_like"/>
    <property type="match status" value="1"/>
</dbReference>
<dbReference type="GO" id="GO:0016282">
    <property type="term" value="C:eukaryotic 43S preinitiation complex"/>
    <property type="evidence" value="ECO:0007669"/>
    <property type="project" value="UniProtKB-UniRule"/>
</dbReference>
<dbReference type="SUPFAM" id="SSF54928">
    <property type="entry name" value="RNA-binding domain, RBD"/>
    <property type="match status" value="1"/>
</dbReference>
<evidence type="ECO:0000256" key="2">
    <source>
        <dbReference type="ARBA" id="ARBA00022540"/>
    </source>
</evidence>
<dbReference type="InterPro" id="IPR024675">
    <property type="entry name" value="eIF3g_N"/>
</dbReference>
<dbReference type="GO" id="GO:0001732">
    <property type="term" value="P:formation of cytoplasmic translation initiation complex"/>
    <property type="evidence" value="ECO:0007669"/>
    <property type="project" value="UniProtKB-UniRule"/>
</dbReference>
<dbReference type="InterPro" id="IPR003954">
    <property type="entry name" value="RRM_euk-type"/>
</dbReference>
<evidence type="ECO:0000256" key="1">
    <source>
        <dbReference type="ARBA" id="ARBA00022490"/>
    </source>
</evidence>
<organism evidence="8 9">
    <name type="scientific">Brachionus calyciflorus</name>
    <dbReference type="NCBI Taxonomy" id="104777"/>
    <lineage>
        <taxon>Eukaryota</taxon>
        <taxon>Metazoa</taxon>
        <taxon>Spiralia</taxon>
        <taxon>Gnathifera</taxon>
        <taxon>Rotifera</taxon>
        <taxon>Eurotatoria</taxon>
        <taxon>Monogononta</taxon>
        <taxon>Pseudotrocha</taxon>
        <taxon>Ploima</taxon>
        <taxon>Brachionidae</taxon>
        <taxon>Brachionus</taxon>
    </lineage>
</organism>
<evidence type="ECO:0000256" key="4">
    <source>
        <dbReference type="ARBA" id="ARBA00022917"/>
    </source>
</evidence>
<evidence type="ECO:0000256" key="3">
    <source>
        <dbReference type="ARBA" id="ARBA00022884"/>
    </source>
</evidence>